<keyword evidence="3" id="KW-1185">Reference proteome</keyword>
<evidence type="ECO:0000313" key="3">
    <source>
        <dbReference type="Proteomes" id="UP000015105"/>
    </source>
</evidence>
<reference evidence="2" key="3">
    <citation type="journal article" date="2017" name="Nature">
        <title>Genome sequence of the progenitor of the wheat D genome Aegilops tauschii.</title>
        <authorList>
            <person name="Luo M.C."/>
            <person name="Gu Y.Q."/>
            <person name="Puiu D."/>
            <person name="Wang H."/>
            <person name="Twardziok S.O."/>
            <person name="Deal K.R."/>
            <person name="Huo N."/>
            <person name="Zhu T."/>
            <person name="Wang L."/>
            <person name="Wang Y."/>
            <person name="McGuire P.E."/>
            <person name="Liu S."/>
            <person name="Long H."/>
            <person name="Ramasamy R.K."/>
            <person name="Rodriguez J.C."/>
            <person name="Van S.L."/>
            <person name="Yuan L."/>
            <person name="Wang Z."/>
            <person name="Xia Z."/>
            <person name="Xiao L."/>
            <person name="Anderson O.D."/>
            <person name="Ouyang S."/>
            <person name="Liang Y."/>
            <person name="Zimin A.V."/>
            <person name="Pertea G."/>
            <person name="Qi P."/>
            <person name="Bennetzen J.L."/>
            <person name="Dai X."/>
            <person name="Dawson M.W."/>
            <person name="Muller H.G."/>
            <person name="Kugler K."/>
            <person name="Rivarola-Duarte L."/>
            <person name="Spannagl M."/>
            <person name="Mayer K.F.X."/>
            <person name="Lu F.H."/>
            <person name="Bevan M.W."/>
            <person name="Leroy P."/>
            <person name="Li P."/>
            <person name="You F.M."/>
            <person name="Sun Q."/>
            <person name="Liu Z."/>
            <person name="Lyons E."/>
            <person name="Wicker T."/>
            <person name="Salzberg S.L."/>
            <person name="Devos K.M."/>
            <person name="Dvorak J."/>
        </authorList>
    </citation>
    <scope>NUCLEOTIDE SEQUENCE [LARGE SCALE GENOMIC DNA]</scope>
    <source>
        <strain evidence="2">cv. AL8/78</strain>
    </source>
</reference>
<reference evidence="2" key="4">
    <citation type="submission" date="2019-03" db="UniProtKB">
        <authorList>
            <consortium name="EnsemblPlants"/>
        </authorList>
    </citation>
    <scope>IDENTIFICATION</scope>
</reference>
<feature type="region of interest" description="Disordered" evidence="1">
    <location>
        <begin position="1"/>
        <end position="31"/>
    </location>
</feature>
<dbReference type="Proteomes" id="UP000015105">
    <property type="component" value="Chromosome 4D"/>
</dbReference>
<protein>
    <submittedName>
        <fullName evidence="2">Uncharacterized protein</fullName>
    </submittedName>
</protein>
<dbReference type="EnsemblPlants" id="AET4Gv20017700.7">
    <property type="protein sequence ID" value="AET4Gv20017700.7"/>
    <property type="gene ID" value="AET4Gv20017700"/>
</dbReference>
<dbReference type="Gramene" id="AET4Gv20017700.7">
    <property type="protein sequence ID" value="AET4Gv20017700.7"/>
    <property type="gene ID" value="AET4Gv20017700"/>
</dbReference>
<accession>A0A453GZ24</accession>
<reference evidence="2" key="5">
    <citation type="journal article" date="2021" name="G3 (Bethesda)">
        <title>Aegilops tauschii genome assembly Aet v5.0 features greater sequence contiguity and improved annotation.</title>
        <authorList>
            <person name="Wang L."/>
            <person name="Zhu T."/>
            <person name="Rodriguez J.C."/>
            <person name="Deal K.R."/>
            <person name="Dubcovsky J."/>
            <person name="McGuire P.E."/>
            <person name="Lux T."/>
            <person name="Spannagl M."/>
            <person name="Mayer K.F.X."/>
            <person name="Baldrich P."/>
            <person name="Meyers B.C."/>
            <person name="Huo N."/>
            <person name="Gu Y.Q."/>
            <person name="Zhou H."/>
            <person name="Devos K.M."/>
            <person name="Bennetzen J.L."/>
            <person name="Unver T."/>
            <person name="Budak H."/>
            <person name="Gulick P.J."/>
            <person name="Galiba G."/>
            <person name="Kalapos B."/>
            <person name="Nelson D.R."/>
            <person name="Li P."/>
            <person name="You F.M."/>
            <person name="Luo M.C."/>
            <person name="Dvorak J."/>
        </authorList>
    </citation>
    <scope>NUCLEOTIDE SEQUENCE [LARGE SCALE GENOMIC DNA]</scope>
    <source>
        <strain evidence="2">cv. AL8/78</strain>
    </source>
</reference>
<proteinExistence type="predicted"/>
<evidence type="ECO:0000256" key="1">
    <source>
        <dbReference type="SAM" id="MobiDB-lite"/>
    </source>
</evidence>
<name>A0A453GZ24_AEGTS</name>
<evidence type="ECO:0000313" key="2">
    <source>
        <dbReference type="EnsemblPlants" id="AET4Gv20017700.7"/>
    </source>
</evidence>
<dbReference type="AlphaFoldDB" id="A0A453GZ24"/>
<reference evidence="3" key="2">
    <citation type="journal article" date="2017" name="Nat. Plants">
        <title>The Aegilops tauschii genome reveals multiple impacts of transposons.</title>
        <authorList>
            <person name="Zhao G."/>
            <person name="Zou C."/>
            <person name="Li K."/>
            <person name="Wang K."/>
            <person name="Li T."/>
            <person name="Gao L."/>
            <person name="Zhang X."/>
            <person name="Wang H."/>
            <person name="Yang Z."/>
            <person name="Liu X."/>
            <person name="Jiang W."/>
            <person name="Mao L."/>
            <person name="Kong X."/>
            <person name="Jiao Y."/>
            <person name="Jia J."/>
        </authorList>
    </citation>
    <scope>NUCLEOTIDE SEQUENCE [LARGE SCALE GENOMIC DNA]</scope>
    <source>
        <strain evidence="3">cv. AL8/78</strain>
    </source>
</reference>
<sequence>RRIRRGEDRRGAAETRLRRRRVLGPRSTSSRSAVARKAYFQFTDRVLSKLCTAIKMKVSINRMMPAGRDPSLAIRSQDSVTCYELEQPSTASM</sequence>
<reference evidence="3" key="1">
    <citation type="journal article" date="2014" name="Science">
        <title>Ancient hybridizations among the ancestral genomes of bread wheat.</title>
        <authorList>
            <consortium name="International Wheat Genome Sequencing Consortium,"/>
            <person name="Marcussen T."/>
            <person name="Sandve S.R."/>
            <person name="Heier L."/>
            <person name="Spannagl M."/>
            <person name="Pfeifer M."/>
            <person name="Jakobsen K.S."/>
            <person name="Wulff B.B."/>
            <person name="Steuernagel B."/>
            <person name="Mayer K.F."/>
            <person name="Olsen O.A."/>
        </authorList>
    </citation>
    <scope>NUCLEOTIDE SEQUENCE [LARGE SCALE GENOMIC DNA]</scope>
    <source>
        <strain evidence="3">cv. AL8/78</strain>
    </source>
</reference>
<feature type="compositionally biased region" description="Basic and acidic residues" evidence="1">
    <location>
        <begin position="1"/>
        <end position="16"/>
    </location>
</feature>
<organism evidence="2 3">
    <name type="scientific">Aegilops tauschii subsp. strangulata</name>
    <name type="common">Goatgrass</name>
    <dbReference type="NCBI Taxonomy" id="200361"/>
    <lineage>
        <taxon>Eukaryota</taxon>
        <taxon>Viridiplantae</taxon>
        <taxon>Streptophyta</taxon>
        <taxon>Embryophyta</taxon>
        <taxon>Tracheophyta</taxon>
        <taxon>Spermatophyta</taxon>
        <taxon>Magnoliopsida</taxon>
        <taxon>Liliopsida</taxon>
        <taxon>Poales</taxon>
        <taxon>Poaceae</taxon>
        <taxon>BOP clade</taxon>
        <taxon>Pooideae</taxon>
        <taxon>Triticodae</taxon>
        <taxon>Triticeae</taxon>
        <taxon>Triticinae</taxon>
        <taxon>Aegilops</taxon>
    </lineage>
</organism>